<reference evidence="3" key="2">
    <citation type="submission" date="2022-06" db="UniProtKB">
        <authorList>
            <consortium name="EnsemblMetazoa"/>
        </authorList>
    </citation>
    <scope>IDENTIFICATION</scope>
    <source>
        <strain evidence="3">PS312</strain>
    </source>
</reference>
<keyword evidence="2" id="KW-1133">Transmembrane helix</keyword>
<feature type="region of interest" description="Disordered" evidence="1">
    <location>
        <begin position="1"/>
        <end position="34"/>
    </location>
</feature>
<accession>A0A2A6CTQ1</accession>
<dbReference type="Proteomes" id="UP000005239">
    <property type="component" value="Unassembled WGS sequence"/>
</dbReference>
<keyword evidence="2" id="KW-0472">Membrane</keyword>
<feature type="transmembrane region" description="Helical" evidence="2">
    <location>
        <begin position="112"/>
        <end position="134"/>
    </location>
</feature>
<evidence type="ECO:0000313" key="3">
    <source>
        <dbReference type="EnsemblMetazoa" id="PPA09581.1"/>
    </source>
</evidence>
<dbReference type="AlphaFoldDB" id="A0A2A6CTQ1"/>
<feature type="compositionally biased region" description="Polar residues" evidence="1">
    <location>
        <begin position="1"/>
        <end position="12"/>
    </location>
</feature>
<reference evidence="4" key="1">
    <citation type="journal article" date="2008" name="Nat. Genet.">
        <title>The Pristionchus pacificus genome provides a unique perspective on nematode lifestyle and parasitism.</title>
        <authorList>
            <person name="Dieterich C."/>
            <person name="Clifton S.W."/>
            <person name="Schuster L.N."/>
            <person name="Chinwalla A."/>
            <person name="Delehaunty K."/>
            <person name="Dinkelacker I."/>
            <person name="Fulton L."/>
            <person name="Fulton R."/>
            <person name="Godfrey J."/>
            <person name="Minx P."/>
            <person name="Mitreva M."/>
            <person name="Roeseler W."/>
            <person name="Tian H."/>
            <person name="Witte H."/>
            <person name="Yang S.P."/>
            <person name="Wilson R.K."/>
            <person name="Sommer R.J."/>
        </authorList>
    </citation>
    <scope>NUCLEOTIDE SEQUENCE [LARGE SCALE GENOMIC DNA]</scope>
    <source>
        <strain evidence="4">PS312</strain>
    </source>
</reference>
<sequence>MLSSMNRTTTLSVPPYSGCPVEEGDGNGRSNRSSISSTASSIMFRGGLGASLLSVRSSIQSSIRSVGIFLPLEDGFTLVPNAKSERKLHGVAPFSKHRCCLGCVSLRDAIPLICVAQFILLAMASVIVLDLYLSDGYLFYTRALEGQGTKVAKAFLVIVAISFFMHFLTIMAWRCGRSRLYLLHAVWQLFLVGILIYILTNVIHAMNFSPPRILIASGYVITTFFSAVILLELWWVFVMVDAAFFEGFYYRRPSSRGDNDDEETQCKVDSRHGAVPIVTVDCVSE</sequence>
<dbReference type="OrthoDB" id="5815271at2759"/>
<proteinExistence type="predicted"/>
<organism evidence="3 4">
    <name type="scientific">Pristionchus pacificus</name>
    <name type="common">Parasitic nematode worm</name>
    <dbReference type="NCBI Taxonomy" id="54126"/>
    <lineage>
        <taxon>Eukaryota</taxon>
        <taxon>Metazoa</taxon>
        <taxon>Ecdysozoa</taxon>
        <taxon>Nematoda</taxon>
        <taxon>Chromadorea</taxon>
        <taxon>Rhabditida</taxon>
        <taxon>Rhabditina</taxon>
        <taxon>Diplogasteromorpha</taxon>
        <taxon>Diplogasteroidea</taxon>
        <taxon>Neodiplogasteridae</taxon>
        <taxon>Pristionchus</taxon>
    </lineage>
</organism>
<feature type="transmembrane region" description="Helical" evidence="2">
    <location>
        <begin position="180"/>
        <end position="199"/>
    </location>
</feature>
<evidence type="ECO:0000313" key="4">
    <source>
        <dbReference type="Proteomes" id="UP000005239"/>
    </source>
</evidence>
<feature type="transmembrane region" description="Helical" evidence="2">
    <location>
        <begin position="219"/>
        <end position="245"/>
    </location>
</feature>
<dbReference type="EnsemblMetazoa" id="PPA09581.1">
    <property type="protein sequence ID" value="PPA09581.1"/>
    <property type="gene ID" value="WBGene00099135"/>
</dbReference>
<evidence type="ECO:0000256" key="2">
    <source>
        <dbReference type="SAM" id="Phobius"/>
    </source>
</evidence>
<gene>
    <name evidence="3" type="primary">WBGene00099135</name>
</gene>
<name>A0A2A6CTQ1_PRIPA</name>
<evidence type="ECO:0000256" key="1">
    <source>
        <dbReference type="SAM" id="MobiDB-lite"/>
    </source>
</evidence>
<accession>A0A8R1U954</accession>
<keyword evidence="4" id="KW-1185">Reference proteome</keyword>
<feature type="transmembrane region" description="Helical" evidence="2">
    <location>
        <begin position="154"/>
        <end position="173"/>
    </location>
</feature>
<protein>
    <submittedName>
        <fullName evidence="3">Uncharacterized protein</fullName>
    </submittedName>
</protein>
<keyword evidence="2" id="KW-0812">Transmembrane</keyword>